<dbReference type="InterPro" id="IPR023213">
    <property type="entry name" value="CAT-like_dom_sf"/>
</dbReference>
<feature type="domain" description="Carrier" evidence="6">
    <location>
        <begin position="2063"/>
        <end position="2137"/>
    </location>
</feature>
<dbReference type="InterPro" id="IPR029058">
    <property type="entry name" value="AB_hydrolase_fold"/>
</dbReference>
<dbReference type="GO" id="GO:0043041">
    <property type="term" value="P:amino acid activation for nonribosomal peptide biosynthetic process"/>
    <property type="evidence" value="ECO:0007669"/>
    <property type="project" value="TreeGrafter"/>
</dbReference>
<dbReference type="InterPro" id="IPR000873">
    <property type="entry name" value="AMP-dep_synth/lig_dom"/>
</dbReference>
<dbReference type="SMART" id="SM00823">
    <property type="entry name" value="PKS_PP"/>
    <property type="match status" value="6"/>
</dbReference>
<keyword evidence="8" id="KW-1185">Reference proteome</keyword>
<reference evidence="7 8" key="2">
    <citation type="submission" date="2019-09" db="EMBL/GenBank/DDBJ databases">
        <authorList>
            <person name="Jin C."/>
        </authorList>
    </citation>
    <scope>NUCLEOTIDE SEQUENCE [LARGE SCALE GENOMIC DNA]</scope>
    <source>
        <strain evidence="7 8">AN110305</strain>
    </source>
</reference>
<dbReference type="InterPro" id="IPR006162">
    <property type="entry name" value="Ppantetheine_attach_site"/>
</dbReference>
<dbReference type="InterPro" id="IPR036736">
    <property type="entry name" value="ACP-like_sf"/>
</dbReference>
<dbReference type="PANTHER" id="PTHR45527:SF1">
    <property type="entry name" value="FATTY ACID SYNTHASE"/>
    <property type="match status" value="1"/>
</dbReference>
<evidence type="ECO:0000313" key="7">
    <source>
        <dbReference type="EMBL" id="KAA2257566.1"/>
    </source>
</evidence>
<dbReference type="Gene3D" id="2.30.38.10">
    <property type="entry name" value="Luciferase, Domain 3"/>
    <property type="match status" value="4"/>
</dbReference>
<dbReference type="PROSITE" id="PS00012">
    <property type="entry name" value="PHOSPHOPANTETHEINE"/>
    <property type="match status" value="5"/>
</dbReference>
<dbReference type="PANTHER" id="PTHR45527">
    <property type="entry name" value="NONRIBOSOMAL PEPTIDE SYNTHETASE"/>
    <property type="match status" value="1"/>
</dbReference>
<dbReference type="InterPro" id="IPR020845">
    <property type="entry name" value="AMP-binding_CS"/>
</dbReference>
<dbReference type="PROSITE" id="PS50075">
    <property type="entry name" value="CARRIER"/>
    <property type="match status" value="6"/>
</dbReference>
<dbReference type="InterPro" id="IPR020806">
    <property type="entry name" value="PKS_PP-bd"/>
</dbReference>
<reference evidence="7 8" key="1">
    <citation type="submission" date="2019-09" db="EMBL/GenBank/DDBJ databases">
        <title>Goodfellowia gen. nov., a new genus of the Pseudonocardineae related to Actinoalloteichus, containing Goodfellowia coeruleoviolacea gen. nov., comb. nov. gen. nov., comb. nov.</title>
        <authorList>
            <person name="Labeda D."/>
        </authorList>
    </citation>
    <scope>NUCLEOTIDE SEQUENCE [LARGE SCALE GENOMIC DNA]</scope>
    <source>
        <strain evidence="7 8">AN110305</strain>
    </source>
</reference>
<dbReference type="FunFam" id="2.30.38.10:FF:000001">
    <property type="entry name" value="Non-ribosomal peptide synthetase PvdI"/>
    <property type="match status" value="3"/>
</dbReference>
<feature type="domain" description="Carrier" evidence="6">
    <location>
        <begin position="1005"/>
        <end position="1079"/>
    </location>
</feature>
<dbReference type="InterPro" id="IPR010071">
    <property type="entry name" value="AA_adenyl_dom"/>
</dbReference>
<proteinExistence type="inferred from homology"/>
<name>A0A5B2X2R6_9PSEU</name>
<evidence type="ECO:0000256" key="1">
    <source>
        <dbReference type="ARBA" id="ARBA00001957"/>
    </source>
</evidence>
<dbReference type="Gene3D" id="3.40.50.12780">
    <property type="entry name" value="N-terminal domain of ligase-like"/>
    <property type="match status" value="2"/>
</dbReference>
<feature type="region of interest" description="Disordered" evidence="5">
    <location>
        <begin position="7178"/>
        <end position="7197"/>
    </location>
</feature>
<dbReference type="NCBIfam" id="NF004282">
    <property type="entry name" value="PRK05691.1"/>
    <property type="match status" value="9"/>
</dbReference>
<dbReference type="SUPFAM" id="SSF47336">
    <property type="entry name" value="ACP-like"/>
    <property type="match status" value="6"/>
</dbReference>
<evidence type="ECO:0000256" key="5">
    <source>
        <dbReference type="SAM" id="MobiDB-lite"/>
    </source>
</evidence>
<gene>
    <name evidence="7" type="ORF">F0L68_25045</name>
</gene>
<dbReference type="Pfam" id="PF00501">
    <property type="entry name" value="AMP-binding"/>
    <property type="match status" value="6"/>
</dbReference>
<dbReference type="CDD" id="cd05930">
    <property type="entry name" value="A_NRPS"/>
    <property type="match status" value="3"/>
</dbReference>
<dbReference type="GO" id="GO:0031177">
    <property type="term" value="F:phosphopantetheine binding"/>
    <property type="evidence" value="ECO:0007669"/>
    <property type="project" value="InterPro"/>
</dbReference>
<evidence type="ECO:0000256" key="3">
    <source>
        <dbReference type="ARBA" id="ARBA00022450"/>
    </source>
</evidence>
<dbReference type="Pfam" id="PF00550">
    <property type="entry name" value="PP-binding"/>
    <property type="match status" value="6"/>
</dbReference>
<dbReference type="CDD" id="cd19531">
    <property type="entry name" value="LCL_NRPS-like"/>
    <property type="match status" value="1"/>
</dbReference>
<dbReference type="Gene3D" id="3.40.50.1820">
    <property type="entry name" value="alpha/beta hydrolase"/>
    <property type="match status" value="1"/>
</dbReference>
<dbReference type="InterPro" id="IPR042099">
    <property type="entry name" value="ANL_N_sf"/>
</dbReference>
<dbReference type="InterPro" id="IPR045851">
    <property type="entry name" value="AMP-bd_C_sf"/>
</dbReference>
<dbReference type="FunFam" id="3.30.559.10:FF:000012">
    <property type="entry name" value="Non-ribosomal peptide synthetase"/>
    <property type="match status" value="1"/>
</dbReference>
<evidence type="ECO:0000259" key="6">
    <source>
        <dbReference type="PROSITE" id="PS50075"/>
    </source>
</evidence>
<dbReference type="InterPro" id="IPR025110">
    <property type="entry name" value="AMP-bd_C"/>
</dbReference>
<dbReference type="FunFam" id="3.40.50.980:FF:000001">
    <property type="entry name" value="Non-ribosomal peptide synthetase"/>
    <property type="match status" value="6"/>
</dbReference>
<evidence type="ECO:0000256" key="4">
    <source>
        <dbReference type="ARBA" id="ARBA00022553"/>
    </source>
</evidence>
<dbReference type="SUPFAM" id="SSF56601">
    <property type="entry name" value="beta-lactamase/transpeptidase-like"/>
    <property type="match status" value="1"/>
</dbReference>
<dbReference type="InterPro" id="IPR001242">
    <property type="entry name" value="Condensation_dom"/>
</dbReference>
<dbReference type="PROSITE" id="PS00455">
    <property type="entry name" value="AMP_BINDING"/>
    <property type="match status" value="6"/>
</dbReference>
<dbReference type="NCBIfam" id="TIGR01733">
    <property type="entry name" value="AA-adenyl-dom"/>
    <property type="match status" value="6"/>
</dbReference>
<dbReference type="Gene3D" id="1.10.1200.10">
    <property type="entry name" value="ACP-like"/>
    <property type="match status" value="5"/>
</dbReference>
<accession>A0A5B2X2R6</accession>
<dbReference type="GO" id="GO:0008610">
    <property type="term" value="P:lipid biosynthetic process"/>
    <property type="evidence" value="ECO:0007669"/>
    <property type="project" value="UniProtKB-ARBA"/>
</dbReference>
<dbReference type="InterPro" id="IPR001466">
    <property type="entry name" value="Beta-lactam-related"/>
</dbReference>
<organism evidence="7 8">
    <name type="scientific">Solihabitans fulvus</name>
    <dbReference type="NCBI Taxonomy" id="1892852"/>
    <lineage>
        <taxon>Bacteria</taxon>
        <taxon>Bacillati</taxon>
        <taxon>Actinomycetota</taxon>
        <taxon>Actinomycetes</taxon>
        <taxon>Pseudonocardiales</taxon>
        <taxon>Pseudonocardiaceae</taxon>
        <taxon>Solihabitans</taxon>
    </lineage>
</organism>
<dbReference type="FunFam" id="3.30.300.30:FF:000010">
    <property type="entry name" value="Enterobactin synthetase component F"/>
    <property type="match status" value="5"/>
</dbReference>
<feature type="domain" description="Carrier" evidence="6">
    <location>
        <begin position="6310"/>
        <end position="6384"/>
    </location>
</feature>
<dbReference type="SUPFAM" id="SSF52777">
    <property type="entry name" value="CoA-dependent acyltransferases"/>
    <property type="match status" value="14"/>
</dbReference>
<dbReference type="Gene3D" id="3.40.50.980">
    <property type="match status" value="8"/>
</dbReference>
<dbReference type="InterPro" id="IPR012338">
    <property type="entry name" value="Beta-lactam/transpept-like"/>
</dbReference>
<dbReference type="InterPro" id="IPR009081">
    <property type="entry name" value="PP-bd_ACP"/>
</dbReference>
<dbReference type="Pfam" id="PF13193">
    <property type="entry name" value="AMP-binding_C"/>
    <property type="match status" value="6"/>
</dbReference>
<keyword evidence="4" id="KW-0597">Phosphoprotein</keyword>
<feature type="compositionally biased region" description="Basic and acidic residues" evidence="5">
    <location>
        <begin position="7182"/>
        <end position="7191"/>
    </location>
</feature>
<comment type="similarity">
    <text evidence="2">Belongs to the ATP-dependent AMP-binding enzyme family.</text>
</comment>
<dbReference type="Gene3D" id="3.30.300.30">
    <property type="match status" value="6"/>
</dbReference>
<dbReference type="Gene3D" id="3.30.559.10">
    <property type="entry name" value="Chloramphenicol acetyltransferase-like domain"/>
    <property type="match status" value="7"/>
</dbReference>
<dbReference type="OrthoDB" id="2472181at2"/>
<dbReference type="Pfam" id="PF00668">
    <property type="entry name" value="Condensation"/>
    <property type="match status" value="7"/>
</dbReference>
<dbReference type="GO" id="GO:0003824">
    <property type="term" value="F:catalytic activity"/>
    <property type="evidence" value="ECO:0007669"/>
    <property type="project" value="InterPro"/>
</dbReference>
<dbReference type="EMBL" id="VUOB01000045">
    <property type="protein sequence ID" value="KAA2257566.1"/>
    <property type="molecule type" value="Genomic_DNA"/>
</dbReference>
<feature type="domain" description="Carrier" evidence="6">
    <location>
        <begin position="4184"/>
        <end position="4258"/>
    </location>
</feature>
<comment type="cofactor">
    <cofactor evidence="1">
        <name>pantetheine 4'-phosphate</name>
        <dbReference type="ChEBI" id="CHEBI:47942"/>
    </cofactor>
</comment>
<feature type="region of interest" description="Disordered" evidence="5">
    <location>
        <begin position="625"/>
        <end position="644"/>
    </location>
</feature>
<dbReference type="GO" id="GO:0005737">
    <property type="term" value="C:cytoplasm"/>
    <property type="evidence" value="ECO:0007669"/>
    <property type="project" value="TreeGrafter"/>
</dbReference>
<dbReference type="GO" id="GO:0044550">
    <property type="term" value="P:secondary metabolite biosynthetic process"/>
    <property type="evidence" value="ECO:0007669"/>
    <property type="project" value="UniProtKB-ARBA"/>
</dbReference>
<dbReference type="FunFam" id="3.40.50.980:FF:000002">
    <property type="entry name" value="Enterobactin synthetase component F"/>
    <property type="match status" value="2"/>
</dbReference>
<dbReference type="SUPFAM" id="SSF56801">
    <property type="entry name" value="Acetyl-CoA synthetase-like"/>
    <property type="match status" value="6"/>
</dbReference>
<dbReference type="Pfam" id="PF00144">
    <property type="entry name" value="Beta-lactamase"/>
    <property type="match status" value="1"/>
</dbReference>
<evidence type="ECO:0000256" key="2">
    <source>
        <dbReference type="ARBA" id="ARBA00006432"/>
    </source>
</evidence>
<comment type="caution">
    <text evidence="7">The sequence shown here is derived from an EMBL/GenBank/DDBJ whole genome shotgun (WGS) entry which is preliminary data.</text>
</comment>
<dbReference type="NCBIfam" id="NF003417">
    <property type="entry name" value="PRK04813.1"/>
    <property type="match status" value="6"/>
</dbReference>
<dbReference type="RefSeq" id="WP_149852245.1">
    <property type="nucleotide sequence ID" value="NZ_VUOB01000045.1"/>
</dbReference>
<feature type="domain" description="Carrier" evidence="6">
    <location>
        <begin position="5243"/>
        <end position="5317"/>
    </location>
</feature>
<feature type="compositionally biased region" description="Acidic residues" evidence="5">
    <location>
        <begin position="626"/>
        <end position="635"/>
    </location>
</feature>
<dbReference type="CDD" id="cd17646">
    <property type="entry name" value="A_NRPS_AB3403-like"/>
    <property type="match status" value="1"/>
</dbReference>
<dbReference type="Gene3D" id="3.40.710.10">
    <property type="entry name" value="DD-peptidase/beta-lactamase superfamily"/>
    <property type="match status" value="1"/>
</dbReference>
<sequence length="7197" mass="775908">MSIDDMRSAKQDAAALREELLRRRLAGGRGGRRSSIGRADRDRPLPLSFGQQQMWFLNRMEPDSAEYVVPLVLRLRGALDVAALRDSWQHLVDRHEILRTRYELTGSEPTQVIDAPRPVDLPVLDLTDRAEPAARDREARELVEREVARPFDLAAEWPVRALLLTLAEDEHAIAVSFHHIACDAWSIRLFANELSALYRSFTEGTPSPLAPLSLQYADFAAWQRETLTGQALEGQLDYWRRQLAGLTPLELPTDRPRPAIRSSAADAVEFAIPAALADRARELGRQHDTTLFTVLLTAFQVLLSRYSASTDIPIGVTVSGRGRPELQQVLGYGINTLVVRGRWDGAPSFGDLLDGTRGTLLEAFDHQAVPFAALVDELQPERDMSRTPLFQVDFVLHEDRATAVDMPGLAVESLTGHRIAKFDLTLELHESADGSLTAQLTYATGLFRPATARRMAEHYRTLLGAALDQPARALAALPMLTEQERASVLTGFNDTAAEYPSTSTLADLVEARVAAAPDAPAVTFGDVTLSYAEFNRRANQIAHRLRELGVGAETVVAVCAERSHELAVAVHGVVKAGAAYLPLDPEYPAERLAMMLGDANAPVLLTQRHLLDRVPATGARSLLLDDPAEWSDQPDTDPQRETGPEHAAYVIYTSGSTGRPKGVVNTHRGIVNRLHWMQNAYRLAEDDVVLQKTAASFDVSVWEFFWPLTVGARLVLAAPGGHRDPAYLRDLVTAEGVTTVHFVSSMLGLFLAEPGVRGCTSLRRVLCSGEALPVDLATRCLATLPAELHNLYGPTEAAVDVTAWQCTPDALDGLARVPIGAPIDNIHLLVLDAALEPVPVGLPGQLFIGGVGVARGYLNRPELTAERFVPDPFRPGRLYATGDLARWRPDGTLDFLGRVDSQVKLRGLRIELGEIEAALREQPDAGEVAVVVRTDGDDQRIVGYLTGRADPTALRDALKLRLPEYMLPAALVRIDALPLSPNGKLDHRALPAPDRSAFAAAGRVAPRNPLEERVAAVWSAVLDVAEVGVEDNFFELGGDSIRAVRLAAELREAGHDVTIRDIFEHRTIAELCTRLSTLDSNVAPFHAVAPFALIGEEDRAALPADVVDAYPLSQIQTGMLVEMLTGTDRNAYVNLNSFRIPDPRPFSLATLRAAAAVVAARHDILRTSMHLAGYSQPLQLVHATAELPLALHDLRGADPAAQDEARREFVAGERAGRFELTAAPLLRMTVHLESDDAWRLTFTQSHAITEGWSLNSLLMEIVEAYQHLRDDRDLPPYQTPSVRYADFVAAELASLDDDGDRQFWQRITDEHAPFVLPAGWGDRDEPGHCRVQVPFADLEEGLRNLAAKARTSLKSVLFAAHLRVLGTLTAEAAFHTGLVCHGRLEATGSDRVLGMHLNTVPFPVSRAARTWRQLVEQTFAEEIEIWGHRRHPLPAIQRAAGGTDRLITVVFDYLDFHQVDAELVDVRAGAGGAVNEFALNVVAADGHLHLTADTGILNRHNTERLAAIYRRVLTAMAADPDGDATAAHLPDGERSRLLTEWNDTEGPTADLPVHQLFEAQAAATPDALAVSCADGQLSYAELNERANQLAHHLLALGLGQDALVGVCLDRGPDLVPTLLGILKSGAAYLPLDPSVPAERLGYQLADTRAAVVLTSADHAPLLAGLHGGELIVLDRERAAISARPKTNPAPVGDLDTLAYVIYTSGSTGTPKGVQAHHRGLANYLQWTVDAYAAHGTGGAPLFSSIAFDLGIPNLFTPLITGQPVHLLPQDLDTADLGIALAESGPYSFIKLTPGHLDLLTHQLNPAQATALAGLVIAAGDTFPTALVERWTKLAGPSGTAVATEYGPTEITIGNSGQPFIRLPDTELTPLGAPIPNTTMYVLDQNLQLVPLGVPGEIHIGGTGLTRGYLGRPDLTADKFVPNPYGPAGSRLYRSGDLGAYQPDGSLDFLGRIDNQVKIRGYRVELGEIQATLIAHPDIRDSVVTARQDHTGQKTLVAYLVAAEGILPDAAVLRDALAATLPDYMIPAAFVSIDRIPLTPNGKTDHRALPAPDRSAFAAAQHVDPRNPTEERLAAVWAEVLGLAQVSVEDNFFDLGGDSIRAVRLAGALREAGYDLGIRDIFEHRTIAGLASVAAEQGEALAPFQAVEPFALIGAADRAALPEDVVDAYPLSQIQTGMLVETLTGADRRSYHNLNSFRIPDRVPFSLPALRRAVDIVTARHDILRTSMHLDGYAQLLQLVHASLSVPIAVHDLRGQTERQQERAGLDFADRERAALFDLAAGPLLRVAVHLESDEAWRLTFTQSHAITEGWSYHSMLMELLDAYHHLRDGRDLPPYDAPAVRYADFVAAELTSLADEGDKAFWRNITNHHAPLALPTGWGEDGAAERYRVQVPLADVEDGLRALAGRARVSLKSVLLAAHLTVMGGLTGETAFHTGLVCHGRLDVPGGERVLGMHLNTLPFPVSRTARTWRQLVEQAFAVETELWAHRRYPLPAIQRDTGATDRLLSVMFDYIDFHHVDTALVDVAATLVDGATEFALHVSAAGGHLNLISSTDVISHRNAERLAAMYGQVLRAMAADPDGDATGTYLPPAERAKLLADWNPVAKQPLELCVHRLFEDQVAETPDAVAVVFDGAELTYAELNDRANQLAHHLRALGAGPDTLVGVCLERGADLMPTLLGVLKSGAAYLPLDPANPADRLNYVLADAAAPILVTRSDLAGRFTDSYRGDVVVLDRDRDTVAAKPTANPASASHPDNLIYVIYTSGSTGRPKGVSLTHGNVARLFTSTAHQYGFGVDDVWSLFHSYAFDVSVWEMWGALLHGGRLVVVPAEVTRSPEEFLDLLVANRVTILSQTPSAFRGLVSLAADGDPRIDRLALRAVVFGGERLEFHELRPWAARVGLATPSLVNMYGITETTVHSTFHLVTEEDLGAHGRSPIGRPISDLSVHLLDPRGNLVPVGVPGEIHVGGDGVARGYLNRPDLTAEKFVPDPFGPAGSRLYRSGDLARRLPDGTLEFLGRIDTQVKIRGYRIELGEIQAAVAAHPDVRDAVVIAREDQPGEKTLAAYLVAEDGRSPRAAELRGHLADTLPDYMVPAAFVLIDRIPLTVNGKLDHRALPAPDRAALATAAHVPPRNPVEERIAAVWCAVLGLPQVSVEDNFFALGGDSIRAVRLAGALREAGYDVAIPDLFAHRTIAALGALVGELDAPVRRVRAVAPFELIGEEDRAALPADVVDAYPLSQVQIGMLVETITGADRQSYHNLNSFRLPDERPFSLAALRRAVDLVSARHDILRTSMHLTGYSQPLQLVHATAELPLVLHDLRGAAEDEVHRAGLDFLARERATGFELTAAPLLRLNVHLGSDDAWRLTFTQSHTITEGWSLNSLLMEIVEAYQHLRDDRDLPPYDAPAVRYADFVAAELASLTDERDHEFWQRVTDEHAPLALPASWRDNATTEPQHLRVPFGDLADGLRDLAAQGAVSLKSVLLAAHLKVMATLTNEPRFHTGLVLHGRLEAVGGERVLGMHLNTVPLPHNGIARSWRQLVADTFAQETLIWAHRRYPLPAIQRASGVERLVTVLFDYLDFHQVDSALVDAPTGGSGAVNEFALNVIVSGGHIGLTFGAGVLGTADAARLAATYRAVLAAMAADPDGDATGTHLATEDRAALLAGGAGATVDRPAGTVVDLFEAQAAATPDALAVSCADGRLSYAELDTRANQVAQHLAALDIEPDALVGVCLDRGPDLVPTLLGILKSGAAYLPLDPSVPAERLRYQLADTGARVVVSTSALADRLLADFGGTLVLLDRERAALAARPVAPIARTVDPDSLAYVIYTSGSTGTPKGVQAHHRGLANYLQWTVGAYAAHGTGGAPLFSSIAFDLGIPNLFTPLITGQPVHLLPQDLDTADLGTALAESGPYSFIKLTPGHLDLLTHQLNPAQANTLAGLVIAAGDTFPTALVERWQQLAGPEGTAVATEYGPTEITIGNSGQPITRLPDTELTPLGDPIPNSTMYVLDAGLNLVQPGVPGEIHIGGTGLTRGYLGRPDLTADKFVPNPYGPAGSRLYRTGDLGRILADGSLDFLGRIDNQVKIRGYRVELGEIQAALTTHPDIRDAVVTARQDHTGQKALVAYVIAEPSGTQDASALRAHLAGTLPDYMIPTAFVPLDRIPLTVNGKVDLRALPAPDRATLVTAARLAPRNPVEERIAAVWAEVLGLTEVSVEDNFFDLGGDSIRAVRLAGALREAGYDLGIREIFEHRTIAGLGVLAAGQDGPAEPFRAVLPFSMISDEDRAALPDGVVDAYPLSLLQTGMLVEMLADSERRNYLDVSFYRIPDEQPFSLPALTEAARIIALRHDILRTSVALTEYSQPLQLVHETADIPIAFHDLRGIDPERQLRAGAEFMAAERAEGFDLATAPLLRIGAYLESDESWRLSFTHCHAVTEGWSMHSLTMELIEAYHQIRDGRDLPPYDVPAVRYADFIAAELTSLGDDQDQAFWQDITDHHTPLALPTGWGERNRPREPHRAQVPYADLEDSLRALAARANASVKSVLLAAHLQVMSALHGEAAFHTGLVYHCRLEAAGGERVLGMHLNTLPFPHIRTAGTWLELVERVFAQETQIWAHRRYPLPAVQRASGSTERLISVVFEFLDFHQVDTEKVDVAAEYHAAPNEFALNVTALGGQIYLATGTDVLSREFADRLAAMYREVLEAMAADPTGRTTDTCLPAAERARILAAGSTPAVDRPATTVVDLIEAQAAATPDAVAVVFGDSTLTYRELDRRANRIARHLGTLGAGPDVLVGVCLDRGLDLVPTLLGVWKSGAAYLPLDPTTPVERLRHMLSDTATPVLVTQAEHAEALGALHAGELVVLDEDRVRDAIAANQATRPDRVIEQNQLAYVIYTSGSTGKPKGVLAHHAGLANYLLWTVEAYAARGTGGAPLFSPISFDLGIPDLFTPLITGQAVHLLPQDLDTADLGAALAEAGPFGFVKLTPAHLDLLAHQLTPAQANSLAGLVIAAGDAFPATLVERWRRLAGPTGTPLATEYGPTEITIGNSGQPIDQLPDTDLIPLGDPIPNTTMHVLDPFGHLAPFGVPGEVCIGGVGVTRGYLNQPALTAERFVPDPFGPPGSRLYRSGDLGQRRVDGTLETLGRADTQLKIRGYRIELGEIQAALTAHPGIRDAVVVAREDQPGQQTLVAYLVGENPPDADELRDRLAGTLPDYMIPAAFLTIERIPLTVNGKLDRRALPAPDRGALTTAQHVAPRTPTEQAMAAVWADVLGVADIGVEDNFFELGGDSIRALRLTGALREAGYEITIRDVFEHRTIAELSAVAAEQGSAATPYQAVAPFALISEEDRADLPPGVVDAYPLSQIQTGMLVEMLSDSERNTYHSLNSFRIPDQRSFSAPALRRAVDLVAARHDTLRTSMHLATYSQPLQLVHAVAEIPIAVHDLRGIDPVEQERIGREYVERERATLFDLDTAPLLRIGIHLESDAAWRLSFTHCNAITEGWSYHSLLMEIIEAYQHLLDGEEPPPYEAPSVRYADYVAAELESLASQEDQSFWQRVTDRHAPMAMPEDWGADGPAEPYRLQVPIQDLETGLRSLAAKAKVSLKSVLLAAHLKVMSTLTTERAFHVGLVCHGRLDAPGADRVLGMHLNTLPFPHITGAATWLDLARQVFDKEIEVWGHRRYPLPAIQSATGNPQRLITVMLEYHDFHQIDTDQVDVSAERNSVATDFAFHVIATAGALNIISSTDLVSHRNADRLAAMYREVLLAMAADPDGDATGDCLPPAERAVVLAASAATVPERPVTLTLHEIFAQRAAATPDAVAVVCGDDRLTYAELNASANRIAHHLRSAGAGPGTLVGLCVDRGPDLMPTLLGILKAGAAYLSLDPANPIGRLAQILRDTKASVVVTTAGHAVAVAEIHDGELVVLDDPARRAAIDAAPATDPVGGDDPANLAYVLYTSGSTGVPKGVCVTHANIVRLFNLSPDEFTFDSKDVWALFHSYAFDFAVWEMWGALLHGARLVVVPAATARSPQDLLDVLVDHQVTVLGQTPTAFRGLAGLAQEGDPRIDKLALRAVVFAGERIDMAELQPWVRRLGLHRPALVNLYGITETSVFSTRHQLGERDLAEPGRSLIGAPFGDQRVYVLDGQRNLAPLGVPGEIHIGGASVAPGYFGRPDLTAERFVPDPFGPAGSRLYRSGDLAKRLPDGAIEFLGRIDTQVKIRGYRIELGEITARLRQHPGVSDGAVVARTGEANEKSLVAYVVGEDERIPEVADLRDHLAATLPEYMIPTAFVGLRALPLNTNGKLDHRALPAPDRAAYASTERVAPRTPIERRLAEVWADVLGLAEVSVEDNFFDLGGDSMRAVRLLPAANRVGVHLSVWMIYQAKTLAELAALASLTEEPAGTDPVPLTPPQLRAIEDTAGSSTLRLTLSGRPDPALLEDALRDVVARHDALRLLAHPGDRTWTTAPADAAPADLLRVVRLDAVPVDGRPAAIEAAVAEARGLLDSGAGRLLAATLFHFDNETLLNTALPPELWLTAHDLAVDGDSWRVLVADLNAAYRGLGGGAAERPVEAGVSFRRWAAHLAEASAQPELVDQAHHWLNRLPGAELPQDHPAGGNTHGESQTVTATLSPELTAALCGGDLPEAALLAALGRVLASWSGGDRIDVEVTTDPRHDPAGQLDLTRTVGPLADSYPLALWLPRNRELPALLRSVSQQLAAVPTLRHGYGLLRHLAPDPDLAADLAAQQRPSVGFTFTPLSIVDDQGSDALVFLPPRLSPTQAPDAHRPRLLDIHAHVYDSQLYVQWTHSAAIHEPATIRRLADEHVAALAELLASPEHGATRAAPKSSDAVADGLVEAMARHDVPGASLAVIRDGEIVAVRAYGRLAADRPDPVTSGTLFAAGSISKHVTTVGLLRLAGRANLDLDEDVNNYLTSWRIPGDPAPRVTLRHLLSHSAGFAVDPPFRRYAPTEPLPTVLDILTGRPPAVAPHFDHAPGEVFAMTAVNFSVIQQLMEDVSGQPFPALMRELVLDPLGMTGSDFDPDFPKNSGNPVAHGHERPGVPVPEGYQVMPETAAAGLWTTAGDLARLAVAVRGSYLDHPDPFIDPAYARQMLSPQSNRPYGWSTIIDNTGVDLEIGHGGQATGYQAMFGLRVHSGVGFVLLTNATTGREVVSPLLSALWPSQDRLNTLWQQANEAATAREQRERDASGNTGE</sequence>
<dbReference type="FunFam" id="1.10.1200.10:FF:000005">
    <property type="entry name" value="Nonribosomal peptide synthetase 1"/>
    <property type="match status" value="6"/>
</dbReference>
<protein>
    <submittedName>
        <fullName evidence="7">Amino acid adenylation domain-containing protein</fullName>
    </submittedName>
</protein>
<feature type="domain" description="Carrier" evidence="6">
    <location>
        <begin position="3127"/>
        <end position="3201"/>
    </location>
</feature>
<keyword evidence="3" id="KW-0596">Phosphopantetheine</keyword>
<dbReference type="FunFam" id="3.40.50.12780:FF:000012">
    <property type="entry name" value="Non-ribosomal peptide synthetase"/>
    <property type="match status" value="3"/>
</dbReference>
<evidence type="ECO:0000313" key="8">
    <source>
        <dbReference type="Proteomes" id="UP000323454"/>
    </source>
</evidence>
<dbReference type="Gene3D" id="3.30.559.30">
    <property type="entry name" value="Nonribosomal peptide synthetase, condensation domain"/>
    <property type="match status" value="7"/>
</dbReference>
<dbReference type="Proteomes" id="UP000323454">
    <property type="component" value="Unassembled WGS sequence"/>
</dbReference>
<dbReference type="CDD" id="cd17643">
    <property type="entry name" value="A_NRPS_Cytc1-like"/>
    <property type="match status" value="2"/>
</dbReference>